<name>A0A069ASD5_CLODI</name>
<reference evidence="4" key="1">
    <citation type="submission" date="2014-07" db="EMBL/GenBank/DDBJ databases">
        <authorList>
            <person name="Monot Marc"/>
        </authorList>
    </citation>
    <scope>NUCLEOTIDE SEQUENCE</scope>
    <source>
        <strain evidence="4">7032989</strain>
        <strain evidence="3">7032994</strain>
    </source>
</reference>
<keyword evidence="1" id="KW-0812">Transmembrane</keyword>
<dbReference type="EMBL" id="LK932467">
    <property type="protein sequence ID" value="CDS83527.1"/>
    <property type="molecule type" value="Genomic_DNA"/>
</dbReference>
<evidence type="ECO:0000313" key="4">
    <source>
        <dbReference type="EMBL" id="CDT53749.1"/>
    </source>
</evidence>
<evidence type="ECO:0000313" key="2">
    <source>
        <dbReference type="EMBL" id="CDS83527.1"/>
    </source>
</evidence>
<dbReference type="AlphaFoldDB" id="A0A069ASD5"/>
<feature type="transmembrane region" description="Helical" evidence="1">
    <location>
        <begin position="28"/>
        <end position="48"/>
    </location>
</feature>
<keyword evidence="1" id="KW-1133">Transmembrane helix</keyword>
<dbReference type="EMBL" id="LK932350">
    <property type="protein sequence ID" value="CDS83638.1"/>
    <property type="molecule type" value="Genomic_DNA"/>
</dbReference>
<dbReference type="EMBL" id="LK933238">
    <property type="protein sequence ID" value="CDT53749.1"/>
    <property type="molecule type" value="Genomic_DNA"/>
</dbReference>
<feature type="transmembrane region" description="Helical" evidence="1">
    <location>
        <begin position="90"/>
        <end position="109"/>
    </location>
</feature>
<accession>A0A069ASD5</accession>
<gene>
    <name evidence="4" type="ORF">BN1095_550050</name>
    <name evidence="2" type="ORF">BN1096_180077</name>
    <name evidence="3" type="ORF">BN1097_160080</name>
</gene>
<proteinExistence type="predicted"/>
<organism evidence="4">
    <name type="scientific">Clostridioides difficile</name>
    <name type="common">Peptoclostridium difficile</name>
    <dbReference type="NCBI Taxonomy" id="1496"/>
    <lineage>
        <taxon>Bacteria</taxon>
        <taxon>Bacillati</taxon>
        <taxon>Bacillota</taxon>
        <taxon>Clostridia</taxon>
        <taxon>Peptostreptococcales</taxon>
        <taxon>Peptostreptococcaceae</taxon>
        <taxon>Clostridioides</taxon>
    </lineage>
</organism>
<evidence type="ECO:0000313" key="3">
    <source>
        <dbReference type="EMBL" id="CDS83638.1"/>
    </source>
</evidence>
<sequence length="238" mass="27577">MILIVILSIFIIASINIIILGKENIRDIVIPLTLFIVSDFLFLCGNIICRGGVMLLFIGLFAIPLMLIAFIWICVHMIKLYYKKDLNKRKMIGCIFSIFISIGTIFIPSPSESFRFKLYEKDYSVVAKAILKVYDEKKLSSESVFYIQSDKNELEKIFSKEVIKKMKKLNRNLDVVKISGNRNLVYFFFGAELQSIDGIVIFKNLKHVKPKLDFINRSIQAPRLEYITNNVYYFKGEL</sequence>
<protein>
    <submittedName>
        <fullName evidence="4">Putative membrane protein</fullName>
    </submittedName>
</protein>
<keyword evidence="1" id="KW-0472">Membrane</keyword>
<feature type="transmembrane region" description="Helical" evidence="1">
    <location>
        <begin position="54"/>
        <end position="78"/>
    </location>
</feature>
<dbReference type="RefSeq" id="WP_021366128.1">
    <property type="nucleotide sequence ID" value="NZ_BBYB01000040.1"/>
</dbReference>
<feature type="transmembrane region" description="Helical" evidence="1">
    <location>
        <begin position="6"/>
        <end position="21"/>
    </location>
</feature>
<evidence type="ECO:0000256" key="1">
    <source>
        <dbReference type="SAM" id="Phobius"/>
    </source>
</evidence>